<dbReference type="Gene3D" id="1.20.58.220">
    <property type="entry name" value="Phosphate transport system protein phou homolog 2, domain 2"/>
    <property type="match status" value="1"/>
</dbReference>
<comment type="similarity">
    <text evidence="1">Belongs to the UPF0111 family.</text>
</comment>
<dbReference type="Pfam" id="PF01865">
    <property type="entry name" value="PhoU_div"/>
    <property type="match status" value="1"/>
</dbReference>
<dbReference type="InterPro" id="IPR038078">
    <property type="entry name" value="PhoU-like_sf"/>
</dbReference>
<comment type="caution">
    <text evidence="2">The sequence shown here is derived from an EMBL/GenBank/DDBJ whole genome shotgun (WGS) entry which is preliminary data.</text>
</comment>
<evidence type="ECO:0000256" key="1">
    <source>
        <dbReference type="ARBA" id="ARBA00008591"/>
    </source>
</evidence>
<dbReference type="OrthoDB" id="9797568at2"/>
<sequence>MRHRRIQEIPVSPKFKKTDTLFQLLATQASFLVTAADRLSDVINASPADRSTLQQKLHEAEQGADEACHSVLKLVNQSFVLPFDREDLYSLADDLDDVVDLIDEAGDNIVLYKPLTLPDGAKTQIELLQRCAQLTQSHIGNLASINENIREYWVTLNEIENQGDKLYRSMIAELFNGGTDALEVLKIKAVLDALEGALDAFEDLSSTVESIAIKES</sequence>
<dbReference type="Proteomes" id="UP000078368">
    <property type="component" value="Unassembled WGS sequence"/>
</dbReference>
<dbReference type="EMBL" id="LVZK01000001">
    <property type="protein sequence ID" value="OAP85756.1"/>
    <property type="molecule type" value="Genomic_DNA"/>
</dbReference>
<keyword evidence="3" id="KW-1185">Reference proteome</keyword>
<name>A0A179B211_9ACTO</name>
<gene>
    <name evidence="2" type="ORF">A4H34_00720</name>
</gene>
<dbReference type="AlphaFoldDB" id="A0A179B211"/>
<evidence type="ECO:0000313" key="3">
    <source>
        <dbReference type="Proteomes" id="UP000078368"/>
    </source>
</evidence>
<dbReference type="PANTHER" id="PTHR37298">
    <property type="entry name" value="UPF0111 PROTEIN YKAA"/>
    <property type="match status" value="1"/>
</dbReference>
<dbReference type="InterPro" id="IPR052912">
    <property type="entry name" value="UPF0111_domain"/>
</dbReference>
<dbReference type="InterPro" id="IPR018445">
    <property type="entry name" value="Put_Phosphate_transp_reg"/>
</dbReference>
<organism evidence="2 3">
    <name type="scientific">Peptidiphaga gingivicola</name>
    <dbReference type="NCBI Taxonomy" id="2741497"/>
    <lineage>
        <taxon>Bacteria</taxon>
        <taxon>Bacillati</taxon>
        <taxon>Actinomycetota</taxon>
        <taxon>Actinomycetes</taxon>
        <taxon>Actinomycetales</taxon>
        <taxon>Actinomycetaceae</taxon>
        <taxon>Peptidiphaga</taxon>
    </lineage>
</organism>
<proteinExistence type="inferred from homology"/>
<evidence type="ECO:0000313" key="2">
    <source>
        <dbReference type="EMBL" id="OAP85756.1"/>
    </source>
</evidence>
<dbReference type="PANTHER" id="PTHR37298:SF1">
    <property type="entry name" value="UPF0111 PROTEIN YKAA"/>
    <property type="match status" value="1"/>
</dbReference>
<protein>
    <submittedName>
        <fullName evidence="2">Pit accessory protein</fullName>
    </submittedName>
</protein>
<reference evidence="2 3" key="1">
    <citation type="submission" date="2016-04" db="EMBL/GenBank/DDBJ databases">
        <title>Peptidophaga gingivicola gen. nov., sp. nov., isolated from human subgingival plaque.</title>
        <authorList>
            <person name="Beall C.J."/>
            <person name="Mokrzan E.M."/>
            <person name="Griffen A.L."/>
            <person name="Leys E.J."/>
        </authorList>
    </citation>
    <scope>NUCLEOTIDE SEQUENCE [LARGE SCALE GENOMIC DNA]</scope>
    <source>
        <strain evidence="2 3">BA112</strain>
    </source>
</reference>
<accession>A0A179B211</accession>